<gene>
    <name evidence="1" type="ORF">LZZ85_23240</name>
</gene>
<reference evidence="1" key="1">
    <citation type="submission" date="2022-01" db="EMBL/GenBank/DDBJ databases">
        <authorList>
            <person name="Jo J.-H."/>
            <person name="Im W.-T."/>
        </authorList>
    </citation>
    <scope>NUCLEOTIDE SEQUENCE</scope>
    <source>
        <strain evidence="1">NA20</strain>
    </source>
</reference>
<protein>
    <submittedName>
        <fullName evidence="1">Uncharacterized protein</fullName>
    </submittedName>
</protein>
<dbReference type="EMBL" id="JAKLTR010000019">
    <property type="protein sequence ID" value="MCG2617230.1"/>
    <property type="molecule type" value="Genomic_DNA"/>
</dbReference>
<comment type="caution">
    <text evidence="1">The sequence shown here is derived from an EMBL/GenBank/DDBJ whole genome shotgun (WGS) entry which is preliminary data.</text>
</comment>
<organism evidence="1 2">
    <name type="scientific">Terrimonas ginsenosidimutans</name>
    <dbReference type="NCBI Taxonomy" id="2908004"/>
    <lineage>
        <taxon>Bacteria</taxon>
        <taxon>Pseudomonadati</taxon>
        <taxon>Bacteroidota</taxon>
        <taxon>Chitinophagia</taxon>
        <taxon>Chitinophagales</taxon>
        <taxon>Chitinophagaceae</taxon>
        <taxon>Terrimonas</taxon>
    </lineage>
</organism>
<sequence>MNRFVLTAFAAACMFSSCKNEEKKPEPAKGATPVSGQWIIIYPKDILVSDDQKVVYAAAQDSIVNLFGLKLISFGDDGRFVQADSSQAQPGTWLQKNNGEILIDHGGLGFDNFRGDLVGVDIKTMKISQDLKIEDQTIPVEWHLKRLNVDQAKALLGAKENWWRKKAPVPESDSAIKVRIRSMLEYYSAYFTLVSEESSYFSMERVMLPFNYYQHAVGLKSYKKTSPAFLNVFYNESDAQRAYKILESGMIKRAKLKDYPSGKDYVIEYAMYMKKLAEAL</sequence>
<accession>A0ABS9KY28</accession>
<dbReference type="Proteomes" id="UP001165367">
    <property type="component" value="Unassembled WGS sequence"/>
</dbReference>
<proteinExistence type="predicted"/>
<evidence type="ECO:0000313" key="2">
    <source>
        <dbReference type="Proteomes" id="UP001165367"/>
    </source>
</evidence>
<dbReference type="RefSeq" id="WP_237875789.1">
    <property type="nucleotide sequence ID" value="NZ_JAKLTR010000019.1"/>
</dbReference>
<dbReference type="PROSITE" id="PS51257">
    <property type="entry name" value="PROKAR_LIPOPROTEIN"/>
    <property type="match status" value="1"/>
</dbReference>
<keyword evidence="2" id="KW-1185">Reference proteome</keyword>
<evidence type="ECO:0000313" key="1">
    <source>
        <dbReference type="EMBL" id="MCG2617230.1"/>
    </source>
</evidence>
<name>A0ABS9KY28_9BACT</name>